<organism evidence="17 18">
    <name type="scientific">Hydra vulgaris</name>
    <name type="common">Hydra</name>
    <name type="synonym">Hydra attenuata</name>
    <dbReference type="NCBI Taxonomy" id="6087"/>
    <lineage>
        <taxon>Eukaryota</taxon>
        <taxon>Metazoa</taxon>
        <taxon>Cnidaria</taxon>
        <taxon>Hydrozoa</taxon>
        <taxon>Hydroidolina</taxon>
        <taxon>Anthoathecata</taxon>
        <taxon>Aplanulata</taxon>
        <taxon>Hydridae</taxon>
        <taxon>Hydra</taxon>
    </lineage>
</organism>
<evidence type="ECO:0000256" key="15">
    <source>
        <dbReference type="SAM" id="SignalP"/>
    </source>
</evidence>
<proteinExistence type="inferred from homology"/>
<dbReference type="SUPFAM" id="SSF56112">
    <property type="entry name" value="Protein kinase-like (PK-like)"/>
    <property type="match status" value="1"/>
</dbReference>
<evidence type="ECO:0000256" key="7">
    <source>
        <dbReference type="ARBA" id="ARBA00022845"/>
    </source>
</evidence>
<comment type="subcellular location">
    <subcellularLocation>
        <location evidence="1">Endoplasmic reticulum membrane</location>
        <topology evidence="1">Single-pass type I membrane protein</topology>
    </subcellularLocation>
</comment>
<keyword evidence="2" id="KW-0808">Transferase</keyword>
<dbReference type="GO" id="GO:0003743">
    <property type="term" value="F:translation initiation factor activity"/>
    <property type="evidence" value="ECO:0007669"/>
    <property type="project" value="UniProtKB-KW"/>
</dbReference>
<evidence type="ECO:0000256" key="6">
    <source>
        <dbReference type="ARBA" id="ARBA00022840"/>
    </source>
</evidence>
<sequence>MLLFSCLASLLFNVASELIPGRISYEVPVTNTETLEKQSKIDCPDEVRSYLLISTIDGKVSCLNTHDGTLKWISHSTQSLLSSSVKFKGMNGGSDIRIVPSLDGKLYTWNGEKLEKVPFTAEYLLGHLQKLSDGSFVVGSKESMLSGIDINSGEVAFECSAVGCQLKNQNQKVQNKDILSLRRIQQTIRVVNPQNGLEKWNFSVGTYEMDFYDGFSHEIPSHSEQSCASGFSENLLFDVQSGTVSSNGHANWLFEFGSPIAKAWILDDGRLNELDVLKDGLIRSMEQEAMPDTWVYMGLHDGQIYVQHPKNLPPTSLQVTSLPYVKHWRPFISSSYSRTPALNNNKQLGIRNSLDYPFDNGFILILNRTATEISLTDSSGPNENQCYSNANICEKNKPSVTVEGTAIVPLSVKDYWKEMLFFSLVIAIGINIVMRVVKKKFEKSSPLKNIVVENNSTPTAPDPQPHGSSDFSSRYITDFQHLECLGKGGFGVVFKAKKKIDDCEYAIKRIYLPRCEEAQEKMTREVKALAALDHPGIVRYFHAWWETPPPGWQHATDQKLLLLNETDVTNSFALSNDWIVEIMNEEKNLLDNDAAERIIKSSRKNDCLLNDPLKKNCNFDQGTELFSDELDYSGISENKVFSSDNSSASSCIDEDEDDPNNTEDSFDIVFESEKSDAEENSRHRHVTLTQEECDSVIDSTCKETFVNIHHTKLIKSSSSKDPVSTDKRSLKYKDRVSTDELTLKSKEKGKKKVVGKCCSKFSKCLTEPPLFLYIQMQLCRQATLKDWLSEKSGAITLSQAFDIFMQIVDAVEYFHRLGLMHRDLKPANIFFSLDGSVKVGDFGLVTAITRPSDGIHKGKFLADENHTGQVGTQLYMSPEQVCGRPYNHKVDIHSLGLIFFELLCTFSTQMERIQTIYQLKKNILPPTLQSTSQGKLVQLLTASDQEQRPEAREIKCHHYTKDIEKIVNSVKCNTV</sequence>
<dbReference type="Gene3D" id="2.130.10.10">
    <property type="entry name" value="YVTN repeat-like/Quinoprotein amine dehydrogenase"/>
    <property type="match status" value="1"/>
</dbReference>
<dbReference type="SMART" id="SM00220">
    <property type="entry name" value="S_TKc"/>
    <property type="match status" value="1"/>
</dbReference>
<keyword evidence="3 13" id="KW-0547">Nucleotide-binding</keyword>
<feature type="region of interest" description="Disordered" evidence="14">
    <location>
        <begin position="640"/>
        <end position="664"/>
    </location>
</feature>
<evidence type="ECO:0000259" key="16">
    <source>
        <dbReference type="PROSITE" id="PS50011"/>
    </source>
</evidence>
<feature type="domain" description="Protein kinase" evidence="16">
    <location>
        <begin position="479"/>
        <end position="960"/>
    </location>
</feature>
<keyword evidence="17" id="KW-1185">Reference proteome</keyword>
<keyword evidence="7" id="KW-0810">Translation regulation</keyword>
<dbReference type="InterPro" id="IPR017441">
    <property type="entry name" value="Protein_kinase_ATP_BS"/>
</dbReference>
<dbReference type="GO" id="GO:0016301">
    <property type="term" value="F:kinase activity"/>
    <property type="evidence" value="ECO:0007669"/>
    <property type="project" value="UniProtKB-KW"/>
</dbReference>
<evidence type="ECO:0000256" key="9">
    <source>
        <dbReference type="ARBA" id="ARBA00023180"/>
    </source>
</evidence>
<dbReference type="Gene3D" id="1.10.510.10">
    <property type="entry name" value="Transferase(Phosphotransferase) domain 1"/>
    <property type="match status" value="1"/>
</dbReference>
<protein>
    <recommendedName>
        <fullName evidence="12">PRKR-like endoplasmic reticulum kinase</fullName>
    </recommendedName>
</protein>
<evidence type="ECO:0000256" key="5">
    <source>
        <dbReference type="ARBA" id="ARBA00022824"/>
    </source>
</evidence>
<dbReference type="Gene3D" id="3.30.200.20">
    <property type="entry name" value="Phosphorylase Kinase, domain 1"/>
    <property type="match status" value="1"/>
</dbReference>
<evidence type="ECO:0000256" key="10">
    <source>
        <dbReference type="ARBA" id="ARBA00023230"/>
    </source>
</evidence>
<dbReference type="InterPro" id="IPR008271">
    <property type="entry name" value="Ser/Thr_kinase_AS"/>
</dbReference>
<dbReference type="InterPro" id="IPR000719">
    <property type="entry name" value="Prot_kinase_dom"/>
</dbReference>
<feature type="signal peptide" evidence="15">
    <location>
        <begin position="1"/>
        <end position="16"/>
    </location>
</feature>
<evidence type="ECO:0000256" key="11">
    <source>
        <dbReference type="ARBA" id="ARBA00037982"/>
    </source>
</evidence>
<evidence type="ECO:0000256" key="2">
    <source>
        <dbReference type="ARBA" id="ARBA00022679"/>
    </source>
</evidence>
<dbReference type="PROSITE" id="PS50011">
    <property type="entry name" value="PROTEIN_KINASE_DOM"/>
    <property type="match status" value="1"/>
</dbReference>
<keyword evidence="15" id="KW-0732">Signal</keyword>
<dbReference type="InterPro" id="IPR011009">
    <property type="entry name" value="Kinase-like_dom_sf"/>
</dbReference>
<reference evidence="18" key="1">
    <citation type="submission" date="2025-08" db="UniProtKB">
        <authorList>
            <consortium name="RefSeq"/>
        </authorList>
    </citation>
    <scope>IDENTIFICATION</scope>
</reference>
<evidence type="ECO:0000313" key="17">
    <source>
        <dbReference type="Proteomes" id="UP001652625"/>
    </source>
</evidence>
<dbReference type="InterPro" id="IPR015943">
    <property type="entry name" value="WD40/YVTN_repeat-like_dom_sf"/>
</dbReference>
<dbReference type="PROSITE" id="PS00107">
    <property type="entry name" value="PROTEIN_KINASE_ATP"/>
    <property type="match status" value="1"/>
</dbReference>
<evidence type="ECO:0000256" key="8">
    <source>
        <dbReference type="ARBA" id="ARBA00023016"/>
    </source>
</evidence>
<dbReference type="InterPro" id="IPR011047">
    <property type="entry name" value="Quinoprotein_ADH-like_sf"/>
</dbReference>
<keyword evidence="5" id="KW-0256">Endoplasmic reticulum</keyword>
<feature type="chain" id="PRO_5046964840" description="PRKR-like endoplasmic reticulum kinase" evidence="15">
    <location>
        <begin position="17"/>
        <end position="975"/>
    </location>
</feature>
<name>A0ABM4BGF9_HYDVU</name>
<dbReference type="Pfam" id="PF00069">
    <property type="entry name" value="Pkinase"/>
    <property type="match status" value="2"/>
</dbReference>
<keyword evidence="6 13" id="KW-0067">ATP-binding</keyword>
<feature type="binding site" evidence="13">
    <location>
        <position position="508"/>
    </location>
    <ligand>
        <name>ATP</name>
        <dbReference type="ChEBI" id="CHEBI:30616"/>
    </ligand>
</feature>
<evidence type="ECO:0000256" key="12">
    <source>
        <dbReference type="ARBA" id="ARBA00041500"/>
    </source>
</evidence>
<keyword evidence="18" id="KW-0396">Initiation factor</keyword>
<evidence type="ECO:0000256" key="14">
    <source>
        <dbReference type="SAM" id="MobiDB-lite"/>
    </source>
</evidence>
<keyword evidence="10" id="KW-0834">Unfolded protein response</keyword>
<dbReference type="PANTHER" id="PTHR11042:SF91">
    <property type="entry name" value="EUKARYOTIC TRANSLATION INITIATION FACTOR 2-ALPHA KINASE"/>
    <property type="match status" value="1"/>
</dbReference>
<dbReference type="PANTHER" id="PTHR11042">
    <property type="entry name" value="EUKARYOTIC TRANSLATION INITIATION FACTOR 2-ALPHA KINASE EIF2-ALPHA KINASE -RELATED"/>
    <property type="match status" value="1"/>
</dbReference>
<comment type="similarity">
    <text evidence="11">Belongs to the protein kinase superfamily. Ser/Thr protein kinase family. GCN2 subfamily.</text>
</comment>
<dbReference type="GeneID" id="101239642"/>
<keyword evidence="8" id="KW-0346">Stress response</keyword>
<evidence type="ECO:0000256" key="13">
    <source>
        <dbReference type="PROSITE-ProRule" id="PRU10141"/>
    </source>
</evidence>
<evidence type="ECO:0000256" key="1">
    <source>
        <dbReference type="ARBA" id="ARBA00004115"/>
    </source>
</evidence>
<dbReference type="PROSITE" id="PS00108">
    <property type="entry name" value="PROTEIN_KINASE_ST"/>
    <property type="match status" value="1"/>
</dbReference>
<dbReference type="InterPro" id="IPR050339">
    <property type="entry name" value="CC_SR_Kinase"/>
</dbReference>
<evidence type="ECO:0000256" key="4">
    <source>
        <dbReference type="ARBA" id="ARBA00022777"/>
    </source>
</evidence>
<keyword evidence="9" id="KW-0325">Glycoprotein</keyword>
<keyword evidence="4 18" id="KW-0418">Kinase</keyword>
<dbReference type="RefSeq" id="XP_065648086.1">
    <property type="nucleotide sequence ID" value="XM_065792014.1"/>
</dbReference>
<gene>
    <name evidence="18" type="primary">LOC101239642</name>
</gene>
<evidence type="ECO:0000313" key="18">
    <source>
        <dbReference type="RefSeq" id="XP_065648086.1"/>
    </source>
</evidence>
<keyword evidence="18" id="KW-0648">Protein biosynthesis</keyword>
<evidence type="ECO:0000256" key="3">
    <source>
        <dbReference type="ARBA" id="ARBA00022741"/>
    </source>
</evidence>
<dbReference type="SUPFAM" id="SSF50998">
    <property type="entry name" value="Quinoprotein alcohol dehydrogenase-like"/>
    <property type="match status" value="1"/>
</dbReference>
<dbReference type="Proteomes" id="UP001652625">
    <property type="component" value="Chromosome 03"/>
</dbReference>
<accession>A0ABM4BGF9</accession>
<feature type="compositionally biased region" description="Acidic residues" evidence="14">
    <location>
        <begin position="652"/>
        <end position="664"/>
    </location>
</feature>